<proteinExistence type="predicted"/>
<reference evidence="3" key="2">
    <citation type="submission" date="2016-02" db="EMBL/GenBank/DDBJ databases">
        <title>Genome sequencing of Aspergillus luchuensis NBRC 4314.</title>
        <authorList>
            <person name="Yamada O."/>
        </authorList>
    </citation>
    <scope>NUCLEOTIDE SEQUENCE [LARGE SCALE GENOMIC DNA]</scope>
    <source>
        <strain evidence="3">RIB 2604</strain>
    </source>
</reference>
<name>A0A146FW36_ASPKA</name>
<evidence type="ECO:0000313" key="2">
    <source>
        <dbReference type="EMBL" id="GAT29537.1"/>
    </source>
</evidence>
<comment type="caution">
    <text evidence="2">The sequence shown here is derived from an EMBL/GenBank/DDBJ whole genome shotgun (WGS) entry which is preliminary data.</text>
</comment>
<evidence type="ECO:0000313" key="3">
    <source>
        <dbReference type="Proteomes" id="UP000075230"/>
    </source>
</evidence>
<protein>
    <submittedName>
        <fullName evidence="2">Beta-glucosidase</fullName>
    </submittedName>
</protein>
<feature type="compositionally biased region" description="Basic and acidic residues" evidence="1">
    <location>
        <begin position="58"/>
        <end position="72"/>
    </location>
</feature>
<gene>
    <name evidence="2" type="ORF">RIB2604_03000680</name>
</gene>
<reference evidence="2 3" key="1">
    <citation type="journal article" date="2016" name="DNA Res.">
        <title>Genome sequence of Aspergillus luchuensis NBRC 4314.</title>
        <authorList>
            <person name="Yamada O."/>
            <person name="Machida M."/>
            <person name="Hosoyama A."/>
            <person name="Goto M."/>
            <person name="Takahashi T."/>
            <person name="Futagami T."/>
            <person name="Yamagata Y."/>
            <person name="Takeuchi M."/>
            <person name="Kobayashi T."/>
            <person name="Koike H."/>
            <person name="Abe K."/>
            <person name="Asai K."/>
            <person name="Arita M."/>
            <person name="Fujita N."/>
            <person name="Fukuda K."/>
            <person name="Higa K."/>
            <person name="Horikawa H."/>
            <person name="Ishikawa T."/>
            <person name="Jinno K."/>
            <person name="Kato Y."/>
            <person name="Kirimura K."/>
            <person name="Mizutani O."/>
            <person name="Nakasone K."/>
            <person name="Sano M."/>
            <person name="Shiraishi Y."/>
            <person name="Tsukahara M."/>
            <person name="Gomi K."/>
        </authorList>
    </citation>
    <scope>NUCLEOTIDE SEQUENCE [LARGE SCALE GENOMIC DNA]</scope>
    <source>
        <strain evidence="2 3">RIB 2604</strain>
    </source>
</reference>
<organism evidence="2 3">
    <name type="scientific">Aspergillus kawachii</name>
    <name type="common">White koji mold</name>
    <name type="synonym">Aspergillus awamori var. kawachi</name>
    <dbReference type="NCBI Taxonomy" id="1069201"/>
    <lineage>
        <taxon>Eukaryota</taxon>
        <taxon>Fungi</taxon>
        <taxon>Dikarya</taxon>
        <taxon>Ascomycota</taxon>
        <taxon>Pezizomycotina</taxon>
        <taxon>Eurotiomycetes</taxon>
        <taxon>Eurotiomycetidae</taxon>
        <taxon>Eurotiales</taxon>
        <taxon>Aspergillaceae</taxon>
        <taxon>Aspergillus</taxon>
        <taxon>Aspergillus subgen. Circumdati</taxon>
    </lineage>
</organism>
<sequence length="72" mass="8422">MTSSVLTNSNSSREALDRDMLSLLYPKEDQEPCPSIKRQKSAQFLDYASPDQKNTDPSYERKYGKDNWFNER</sequence>
<feature type="region of interest" description="Disordered" evidence="1">
    <location>
        <begin position="26"/>
        <end position="72"/>
    </location>
</feature>
<accession>A0A146FW36</accession>
<dbReference type="AlphaFoldDB" id="A0A146FW36"/>
<evidence type="ECO:0000256" key="1">
    <source>
        <dbReference type="SAM" id="MobiDB-lite"/>
    </source>
</evidence>
<dbReference type="Proteomes" id="UP000075230">
    <property type="component" value="Unassembled WGS sequence"/>
</dbReference>
<dbReference type="EMBL" id="BCWF01000029">
    <property type="protein sequence ID" value="GAT29537.1"/>
    <property type="molecule type" value="Genomic_DNA"/>
</dbReference>